<dbReference type="RefSeq" id="WP_353303722.1">
    <property type="nucleotide sequence ID" value="NZ_BAABWN010000009.1"/>
</dbReference>
<evidence type="ECO:0000313" key="3">
    <source>
        <dbReference type="Proteomes" id="UP001465153"/>
    </source>
</evidence>
<reference evidence="2 3" key="1">
    <citation type="submission" date="2024-04" db="EMBL/GenBank/DDBJ databases">
        <title>Draft genome sequence of Sessilibacter corallicola NBRC 116591.</title>
        <authorList>
            <person name="Miyakawa T."/>
            <person name="Kusuya Y."/>
            <person name="Miura T."/>
        </authorList>
    </citation>
    <scope>NUCLEOTIDE SEQUENCE [LARGE SCALE GENOMIC DNA]</scope>
    <source>
        <strain evidence="2 3">KU-00831-HH</strain>
    </source>
</reference>
<feature type="domain" description="Formyl transferase N-terminal" evidence="1">
    <location>
        <begin position="112"/>
        <end position="196"/>
    </location>
</feature>
<dbReference type="SUPFAM" id="SSF53328">
    <property type="entry name" value="Formyltransferase"/>
    <property type="match status" value="1"/>
</dbReference>
<accession>A0ABQ0ABQ5</accession>
<organism evidence="2 3">
    <name type="scientific">Sessilibacter corallicola</name>
    <dbReference type="NCBI Taxonomy" id="2904075"/>
    <lineage>
        <taxon>Bacteria</taxon>
        <taxon>Pseudomonadati</taxon>
        <taxon>Pseudomonadota</taxon>
        <taxon>Gammaproteobacteria</taxon>
        <taxon>Cellvibrionales</taxon>
        <taxon>Cellvibrionaceae</taxon>
        <taxon>Sessilibacter</taxon>
    </lineage>
</organism>
<evidence type="ECO:0000259" key="1">
    <source>
        <dbReference type="Pfam" id="PF00551"/>
    </source>
</evidence>
<sequence>MRIILGVLPSVYSLYFINHYLRVQKGTLEAVVVSTKPVVIDRRPVLGIPDINFLIQRFGFSYFGFLLANQWLLSKVNRQSEQDNESSKLWNLTRLSDEYGFSLIYADDFNSDDTINIINEINPNYFLINGCDQILSPRFLNRSRPQAINIHPSLLPDDRGVDPVFQKLLRGDLTCSTSLHQISAEIDRGPIYCQSRQDLGSVGSYLEFSMAHAVLASEILQSFLQNPNEPKPQKESAQYPYKSWPQKHEIQQFKQQGGRFLSKAAINQFLNFTFTHC</sequence>
<dbReference type="Proteomes" id="UP001465153">
    <property type="component" value="Unassembled WGS sequence"/>
</dbReference>
<protein>
    <recommendedName>
        <fullName evidence="1">Formyl transferase N-terminal domain-containing protein</fullName>
    </recommendedName>
</protein>
<proteinExistence type="predicted"/>
<comment type="caution">
    <text evidence="2">The sequence shown here is derived from an EMBL/GenBank/DDBJ whole genome shotgun (WGS) entry which is preliminary data.</text>
</comment>
<dbReference type="PANTHER" id="PTHR11138">
    <property type="entry name" value="METHIONYL-TRNA FORMYLTRANSFERASE"/>
    <property type="match status" value="1"/>
</dbReference>
<dbReference type="PANTHER" id="PTHR11138:SF5">
    <property type="entry name" value="METHIONYL-TRNA FORMYLTRANSFERASE, MITOCHONDRIAL"/>
    <property type="match status" value="1"/>
</dbReference>
<dbReference type="InterPro" id="IPR036477">
    <property type="entry name" value="Formyl_transf_N_sf"/>
</dbReference>
<evidence type="ECO:0000313" key="2">
    <source>
        <dbReference type="EMBL" id="GAA6169086.1"/>
    </source>
</evidence>
<name>A0ABQ0ABQ5_9GAMM</name>
<dbReference type="InterPro" id="IPR002376">
    <property type="entry name" value="Formyl_transf_N"/>
</dbReference>
<dbReference type="Gene3D" id="3.40.50.170">
    <property type="entry name" value="Formyl transferase, N-terminal domain"/>
    <property type="match status" value="1"/>
</dbReference>
<dbReference type="EMBL" id="BAABWN010000009">
    <property type="protein sequence ID" value="GAA6169086.1"/>
    <property type="molecule type" value="Genomic_DNA"/>
</dbReference>
<gene>
    <name evidence="2" type="ORF">NBRC116591_28970</name>
</gene>
<keyword evidence="3" id="KW-1185">Reference proteome</keyword>
<dbReference type="Pfam" id="PF00551">
    <property type="entry name" value="Formyl_trans_N"/>
    <property type="match status" value="1"/>
</dbReference>